<dbReference type="EMBL" id="FOFA01000009">
    <property type="protein sequence ID" value="SER12618.1"/>
    <property type="molecule type" value="Genomic_DNA"/>
</dbReference>
<dbReference type="STRING" id="1036181.SAMN05421756_10924"/>
<evidence type="ECO:0000313" key="3">
    <source>
        <dbReference type="Proteomes" id="UP000198504"/>
    </source>
</evidence>
<dbReference type="Pfam" id="PF01636">
    <property type="entry name" value="APH"/>
    <property type="match status" value="1"/>
</dbReference>
<dbReference type="Proteomes" id="UP000198504">
    <property type="component" value="Unassembled WGS sequence"/>
</dbReference>
<dbReference type="InterPro" id="IPR002575">
    <property type="entry name" value="Aminoglycoside_PTrfase"/>
</dbReference>
<reference evidence="3" key="1">
    <citation type="submission" date="2016-10" db="EMBL/GenBank/DDBJ databases">
        <authorList>
            <person name="Varghese N."/>
            <person name="Submissions S."/>
        </authorList>
    </citation>
    <scope>NUCLEOTIDE SEQUENCE [LARGE SCALE GENOMIC DNA]</scope>
    <source>
        <strain evidence="3">CGMCC 4.6856</strain>
    </source>
</reference>
<organism evidence="2 3">
    <name type="scientific">Microlunatus flavus</name>
    <dbReference type="NCBI Taxonomy" id="1036181"/>
    <lineage>
        <taxon>Bacteria</taxon>
        <taxon>Bacillati</taxon>
        <taxon>Actinomycetota</taxon>
        <taxon>Actinomycetes</taxon>
        <taxon>Propionibacteriales</taxon>
        <taxon>Propionibacteriaceae</taxon>
        <taxon>Microlunatus</taxon>
    </lineage>
</organism>
<keyword evidence="3" id="KW-1185">Reference proteome</keyword>
<keyword evidence="2" id="KW-0808">Transferase</keyword>
<gene>
    <name evidence="2" type="ORF">SAMN05421756_10924</name>
</gene>
<dbReference type="Gene3D" id="3.90.1200.10">
    <property type="match status" value="1"/>
</dbReference>
<dbReference type="OrthoDB" id="9800774at2"/>
<dbReference type="AlphaFoldDB" id="A0A1H9LMN8"/>
<dbReference type="Gene3D" id="3.30.200.20">
    <property type="entry name" value="Phosphorylase Kinase, domain 1"/>
    <property type="match status" value="1"/>
</dbReference>
<proteinExistence type="predicted"/>
<dbReference type="RefSeq" id="WP_139209971.1">
    <property type="nucleotide sequence ID" value="NZ_FOFA01000009.1"/>
</dbReference>
<dbReference type="InterPro" id="IPR011009">
    <property type="entry name" value="Kinase-like_dom_sf"/>
</dbReference>
<sequence length="304" mass="33236">MGLGMDEALAERLAVRSGLHVRAVEVLDVPVNDVARVETDEGCFALKLYHPGRSRAQVAWEVELVRHLGARGAPVALPFAGPAGSLLVSEDLGRPRCAVLWTWVEGCKPRPGATTYERLGRVAALLHAAADDVAASPVRERYDLRLLVDEQLARMRPSLLAVGEWARVVALGERLRARLGDPRLDRGVCHMDLTLDNVLEQDGALTAIDFDSAGPSWRAVEPYGVLRFSEAHFRSWLAGYRAVRPFSRVDEEAVAVFGVVGDLRVTTWKLGFADSSSGPPLLTLAELPAVVEGWLGWERRHLTG</sequence>
<evidence type="ECO:0000259" key="1">
    <source>
        <dbReference type="Pfam" id="PF01636"/>
    </source>
</evidence>
<feature type="domain" description="Aminoglycoside phosphotransferase" evidence="1">
    <location>
        <begin position="32"/>
        <end position="241"/>
    </location>
</feature>
<accession>A0A1H9LMN8</accession>
<dbReference type="SUPFAM" id="SSF56112">
    <property type="entry name" value="Protein kinase-like (PK-like)"/>
    <property type="match status" value="1"/>
</dbReference>
<protein>
    <submittedName>
        <fullName evidence="2">Ser/Thr protein kinase RdoA involved in Cpx stress response, MazF antagonist</fullName>
    </submittedName>
</protein>
<keyword evidence="2" id="KW-0418">Kinase</keyword>
<evidence type="ECO:0000313" key="2">
    <source>
        <dbReference type="EMBL" id="SER12618.1"/>
    </source>
</evidence>
<dbReference type="GO" id="GO:0016301">
    <property type="term" value="F:kinase activity"/>
    <property type="evidence" value="ECO:0007669"/>
    <property type="project" value="UniProtKB-KW"/>
</dbReference>
<name>A0A1H9LMN8_9ACTN</name>